<organism evidence="2 3">
    <name type="scientific">Emergomyces pasteurianus Ep9510</name>
    <dbReference type="NCBI Taxonomy" id="1447872"/>
    <lineage>
        <taxon>Eukaryota</taxon>
        <taxon>Fungi</taxon>
        <taxon>Dikarya</taxon>
        <taxon>Ascomycota</taxon>
        <taxon>Pezizomycotina</taxon>
        <taxon>Eurotiomycetes</taxon>
        <taxon>Eurotiomycetidae</taxon>
        <taxon>Onygenales</taxon>
        <taxon>Ajellomycetaceae</taxon>
        <taxon>Emergomyces</taxon>
    </lineage>
</organism>
<name>A0A1J9PRP0_9EURO</name>
<dbReference type="Proteomes" id="UP000182235">
    <property type="component" value="Unassembled WGS sequence"/>
</dbReference>
<keyword evidence="3" id="KW-1185">Reference proteome</keyword>
<proteinExistence type="predicted"/>
<dbReference type="AlphaFoldDB" id="A0A1J9PRP0"/>
<dbReference type="EMBL" id="LGRN01000031">
    <property type="protein sequence ID" value="OJD18586.1"/>
    <property type="molecule type" value="Genomic_DNA"/>
</dbReference>
<gene>
    <name evidence="2" type="ORF">AJ78_01427</name>
</gene>
<accession>A0A1J9PRP0</accession>
<feature type="compositionally biased region" description="Basic residues" evidence="1">
    <location>
        <begin position="1"/>
        <end position="14"/>
    </location>
</feature>
<sequence length="138" mass="15581">MTGKKPARRQRGRPSRASVRRSDSNQHLAGFLSTPADLLKDRNSAVEKGNKDRWQKLHVQHTAQVKKTGEGIQAMAHSNKLAFMRHRRIQIKLLAELIKKRTELETEIVTNVQTLSDLFEAASGKLNTALTSRLSCLR</sequence>
<evidence type="ECO:0000313" key="3">
    <source>
        <dbReference type="Proteomes" id="UP000182235"/>
    </source>
</evidence>
<evidence type="ECO:0000256" key="1">
    <source>
        <dbReference type="SAM" id="MobiDB-lite"/>
    </source>
</evidence>
<comment type="caution">
    <text evidence="2">The sequence shown here is derived from an EMBL/GenBank/DDBJ whole genome shotgun (WGS) entry which is preliminary data.</text>
</comment>
<protein>
    <submittedName>
        <fullName evidence="2">Uncharacterized protein</fullName>
    </submittedName>
</protein>
<evidence type="ECO:0000313" key="2">
    <source>
        <dbReference type="EMBL" id="OJD18586.1"/>
    </source>
</evidence>
<dbReference type="VEuPathDB" id="FungiDB:AJ78_01427"/>
<reference evidence="2 3" key="1">
    <citation type="submission" date="2015-07" db="EMBL/GenBank/DDBJ databases">
        <title>Emmonsia species relationships and genome sequence.</title>
        <authorList>
            <consortium name="The Broad Institute Genomics Platform"/>
            <person name="Cuomo C.A."/>
            <person name="Munoz J.F."/>
            <person name="Imamovic A."/>
            <person name="Priest M.E."/>
            <person name="Young S."/>
            <person name="Clay O.K."/>
            <person name="McEwen J.G."/>
        </authorList>
    </citation>
    <scope>NUCLEOTIDE SEQUENCE [LARGE SCALE GENOMIC DNA]</scope>
    <source>
        <strain evidence="2 3">UAMH 9510</strain>
    </source>
</reference>
<dbReference type="OrthoDB" id="4186029at2759"/>
<feature type="region of interest" description="Disordered" evidence="1">
    <location>
        <begin position="1"/>
        <end position="34"/>
    </location>
</feature>